<feature type="domain" description="C2H2-type" evidence="6">
    <location>
        <begin position="120"/>
        <end position="149"/>
    </location>
</feature>
<evidence type="ECO:0000256" key="1">
    <source>
        <dbReference type="ARBA" id="ARBA00022723"/>
    </source>
</evidence>
<name>A0A6A3V6H5_9STRA</name>
<dbReference type="GO" id="GO:0008270">
    <property type="term" value="F:zinc ion binding"/>
    <property type="evidence" value="ECO:0007669"/>
    <property type="project" value="UniProtKB-KW"/>
</dbReference>
<dbReference type="FunFam" id="3.30.160.60:FF:000690">
    <property type="entry name" value="Zinc finger protein 354C"/>
    <property type="match status" value="1"/>
</dbReference>
<dbReference type="FunFam" id="3.30.160.60:FF:000072">
    <property type="entry name" value="zinc finger protein 143 isoform X1"/>
    <property type="match status" value="1"/>
</dbReference>
<dbReference type="OrthoDB" id="654211at2759"/>
<dbReference type="PANTHER" id="PTHR14003:SF20">
    <property type="entry name" value="FINGER DOMAIN PROTEIN, PUTATIVE (AFU_ORTHOLOGUE AFUA_4G10380)-RELATED"/>
    <property type="match status" value="1"/>
</dbReference>
<dbReference type="EMBL" id="QXGB01005917">
    <property type="protein sequence ID" value="KAE9161920.1"/>
    <property type="molecule type" value="Genomic_DNA"/>
</dbReference>
<evidence type="ECO:0000313" key="11">
    <source>
        <dbReference type="Proteomes" id="UP000433483"/>
    </source>
</evidence>
<keyword evidence="2" id="KW-0677">Repeat</keyword>
<dbReference type="GO" id="GO:0031519">
    <property type="term" value="C:PcG protein complex"/>
    <property type="evidence" value="ECO:0007669"/>
    <property type="project" value="TreeGrafter"/>
</dbReference>
<evidence type="ECO:0000313" key="8">
    <source>
        <dbReference type="EMBL" id="KAE9161920.1"/>
    </source>
</evidence>
<dbReference type="Proteomes" id="UP000437068">
    <property type="component" value="Unassembled WGS sequence"/>
</dbReference>
<evidence type="ECO:0000256" key="4">
    <source>
        <dbReference type="ARBA" id="ARBA00022833"/>
    </source>
</evidence>
<gene>
    <name evidence="9" type="ORF">PF001_g30836</name>
    <name evidence="8" type="ORF">PF005_g31056</name>
    <name evidence="7" type="ORF">PF009_g31235</name>
</gene>
<dbReference type="SMART" id="SM00355">
    <property type="entry name" value="ZnF_C2H2"/>
    <property type="match status" value="2"/>
</dbReference>
<dbReference type="PROSITE" id="PS50157">
    <property type="entry name" value="ZINC_FINGER_C2H2_2"/>
    <property type="match status" value="2"/>
</dbReference>
<accession>A0A6A3V6H5</accession>
<dbReference type="InterPro" id="IPR013087">
    <property type="entry name" value="Znf_C2H2_type"/>
</dbReference>
<keyword evidence="11" id="KW-1185">Reference proteome</keyword>
<evidence type="ECO:0000313" key="10">
    <source>
        <dbReference type="Proteomes" id="UP000429523"/>
    </source>
</evidence>
<dbReference type="SUPFAM" id="SSF57667">
    <property type="entry name" value="beta-beta-alpha zinc fingers"/>
    <property type="match status" value="1"/>
</dbReference>
<feature type="domain" description="C2H2-type" evidence="6">
    <location>
        <begin position="90"/>
        <end position="119"/>
    </location>
</feature>
<evidence type="ECO:0000259" key="6">
    <source>
        <dbReference type="PROSITE" id="PS50157"/>
    </source>
</evidence>
<proteinExistence type="predicted"/>
<reference evidence="10 11" key="1">
    <citation type="submission" date="2018-08" db="EMBL/GenBank/DDBJ databases">
        <title>Genomic investigation of the strawberry pathogen Phytophthora fragariae indicates pathogenicity is determined by transcriptional variation in three key races.</title>
        <authorList>
            <person name="Adams T.M."/>
            <person name="Armitage A.D."/>
            <person name="Sobczyk M.K."/>
            <person name="Bates H.J."/>
            <person name="Dunwell J.M."/>
            <person name="Nellist C.F."/>
            <person name="Harrison R.J."/>
        </authorList>
    </citation>
    <scope>NUCLEOTIDE SEQUENCE [LARGE SCALE GENOMIC DNA]</scope>
    <source>
        <strain evidence="9 12">A4</strain>
        <strain evidence="8 11">NOV-27</strain>
        <strain evidence="7 10">NOV-9</strain>
    </source>
</reference>
<dbReference type="AlphaFoldDB" id="A0A6A3V6H5"/>
<dbReference type="Proteomes" id="UP000433483">
    <property type="component" value="Unassembled WGS sequence"/>
</dbReference>
<dbReference type="InterPro" id="IPR036236">
    <property type="entry name" value="Znf_C2H2_sf"/>
</dbReference>
<dbReference type="Proteomes" id="UP000429523">
    <property type="component" value="Unassembled WGS sequence"/>
</dbReference>
<organism evidence="8 11">
    <name type="scientific">Phytophthora fragariae</name>
    <dbReference type="NCBI Taxonomy" id="53985"/>
    <lineage>
        <taxon>Eukaryota</taxon>
        <taxon>Sar</taxon>
        <taxon>Stramenopiles</taxon>
        <taxon>Oomycota</taxon>
        <taxon>Peronosporomycetes</taxon>
        <taxon>Peronosporales</taxon>
        <taxon>Peronosporaceae</taxon>
        <taxon>Phytophthora</taxon>
    </lineage>
</organism>
<protein>
    <recommendedName>
        <fullName evidence="6">C2H2-type domain-containing protein</fullName>
    </recommendedName>
</protein>
<evidence type="ECO:0000313" key="12">
    <source>
        <dbReference type="Proteomes" id="UP000437068"/>
    </source>
</evidence>
<dbReference type="GO" id="GO:0000978">
    <property type="term" value="F:RNA polymerase II cis-regulatory region sequence-specific DNA binding"/>
    <property type="evidence" value="ECO:0007669"/>
    <property type="project" value="TreeGrafter"/>
</dbReference>
<dbReference type="GO" id="GO:0000785">
    <property type="term" value="C:chromatin"/>
    <property type="evidence" value="ECO:0007669"/>
    <property type="project" value="TreeGrafter"/>
</dbReference>
<dbReference type="Gene3D" id="3.30.160.60">
    <property type="entry name" value="Classic Zinc Finger"/>
    <property type="match status" value="2"/>
</dbReference>
<dbReference type="EMBL" id="QXGF01005685">
    <property type="protein sequence ID" value="KAE8918451.1"/>
    <property type="molecule type" value="Genomic_DNA"/>
</dbReference>
<dbReference type="GO" id="GO:0000981">
    <property type="term" value="F:DNA-binding transcription factor activity, RNA polymerase II-specific"/>
    <property type="evidence" value="ECO:0007669"/>
    <property type="project" value="TreeGrafter"/>
</dbReference>
<evidence type="ECO:0000256" key="5">
    <source>
        <dbReference type="PROSITE-ProRule" id="PRU00042"/>
    </source>
</evidence>
<dbReference type="EMBL" id="QXGE01006272">
    <property type="protein sequence ID" value="KAE9265567.1"/>
    <property type="molecule type" value="Genomic_DNA"/>
</dbReference>
<dbReference type="PANTHER" id="PTHR14003">
    <property type="entry name" value="TRANSCRIPTIONAL REPRESSOR PROTEIN YY"/>
    <property type="match status" value="1"/>
</dbReference>
<dbReference type="Pfam" id="PF00096">
    <property type="entry name" value="zf-C2H2"/>
    <property type="match status" value="2"/>
</dbReference>
<evidence type="ECO:0000313" key="7">
    <source>
        <dbReference type="EMBL" id="KAE8918451.1"/>
    </source>
</evidence>
<comment type="caution">
    <text evidence="8">The sequence shown here is derived from an EMBL/GenBank/DDBJ whole genome shotgun (WGS) entry which is preliminary data.</text>
</comment>
<keyword evidence="3 5" id="KW-0863">Zinc-finger</keyword>
<dbReference type="PROSITE" id="PS00028">
    <property type="entry name" value="ZINC_FINGER_C2H2_1"/>
    <property type="match status" value="2"/>
</dbReference>
<dbReference type="GO" id="GO:0005667">
    <property type="term" value="C:transcription regulator complex"/>
    <property type="evidence" value="ECO:0007669"/>
    <property type="project" value="TreeGrafter"/>
</dbReference>
<sequence>MQHTLMCPPQRLSLTDERRARAMHTAMRPAWRTPCPAGSLAADRGRRLNSLFNLVSKPLQPRPAMSASTAVRPKMMSQSRFRDPHQDRPFTCPVPLCGGRFHRKFTLHEHMKTHTGEQPHQCPIKSCGKRFSTSGNLARHKRLHSLHKIVS</sequence>
<keyword evidence="4" id="KW-0862">Zinc</keyword>
<evidence type="ECO:0000256" key="2">
    <source>
        <dbReference type="ARBA" id="ARBA00022737"/>
    </source>
</evidence>
<evidence type="ECO:0000256" key="3">
    <source>
        <dbReference type="ARBA" id="ARBA00022771"/>
    </source>
</evidence>
<keyword evidence="1" id="KW-0479">Metal-binding</keyword>
<evidence type="ECO:0000313" key="9">
    <source>
        <dbReference type="EMBL" id="KAE9265567.1"/>
    </source>
</evidence>